<evidence type="ECO:0000259" key="7">
    <source>
        <dbReference type="PROSITE" id="PS50048"/>
    </source>
</evidence>
<keyword evidence="3" id="KW-0805">Transcription regulation</keyword>
<dbReference type="PROSITE" id="PS50048">
    <property type="entry name" value="ZN2_CY6_FUNGAL_2"/>
    <property type="match status" value="1"/>
</dbReference>
<feature type="region of interest" description="Disordered" evidence="6">
    <location>
        <begin position="227"/>
        <end position="257"/>
    </location>
</feature>
<keyword evidence="2" id="KW-0479">Metal-binding</keyword>
<comment type="subcellular location">
    <subcellularLocation>
        <location evidence="1">Nucleus</location>
    </subcellularLocation>
</comment>
<keyword evidence="5" id="KW-0539">Nucleus</keyword>
<proteinExistence type="predicted"/>
<sequence>MSPRSSSSSSSSYSYPSFAEHFGSADQTSLSSAASQLLSSARTSIDDIGSDKDLSLVEKPKGERIALRRNFACHRCRRRKLKCDSKRPICSPCEKVQASYLANLPEGVPVPDPNEIHQLCTYDHLEGPFKRAITPPTATSRKKESKDMSNSKSKATEVSSTSSSSLGPANHTSKDEPNETREHRQLEQENLELRRKLSLLEQSLARLNPNQTSQSKVMHLPSLSIMSGNASRSEHDHHPPPPPTGYPHSSLPSFTHQPYSTHHPSWFEPYPSSAGSSQRRPYALKSPKTILPPLLPALQPLPRSVPNQHLHYPFISLHQEGLFKHEHPSDLFEFMLLDGMSPKFTLEEAIHRVGGVEVIEHSVRLVMSSTALMADLYPPFRSRTTLESEVGLSLLHRARLPPWDPLSMHPSLVLAVCGFAHRTSKSKYKEAEGWITAAGRALTYCRFHTSDTPNKDTDARKRERYALDCTQAAIMLAAYYHQNGCWAQFHMFAPLATHWADLFGLVPRSHYSLPEYTVDVLPPPENEEIREERIRTAELARFALFVHSYSTARGSSVYLNFTCGQNLKEMTRTVLQISVYSSLLVAKVDSFNRTLWPPIPPASPNGTLLTEPAQLDVFRRLELDVDAWVKALGELDSTDPEHQWSDNRGMGELLGGKILAEHARLLLYYVHLDQGSSNAQRKACLAAAQSISQSCLSAAVLRPTIMPSYCLHSYFLAAQVLLRFAAVMDMTDVELAAQLHRQIQDISDTFARLSECYLVAHNLNKLLQVAMRDGPSAIPRSQAMIVSRGSLLDRVFHEDRKTTEF</sequence>
<accession>A0A0F7SWH6</accession>
<dbReference type="InterPro" id="IPR001138">
    <property type="entry name" value="Zn2Cys6_DnaBD"/>
</dbReference>
<evidence type="ECO:0000256" key="3">
    <source>
        <dbReference type="ARBA" id="ARBA00023015"/>
    </source>
</evidence>
<evidence type="ECO:0000256" key="6">
    <source>
        <dbReference type="SAM" id="MobiDB-lite"/>
    </source>
</evidence>
<dbReference type="SMART" id="SM00066">
    <property type="entry name" value="GAL4"/>
    <property type="match status" value="1"/>
</dbReference>
<dbReference type="InterPro" id="IPR050815">
    <property type="entry name" value="TF_fung"/>
</dbReference>
<evidence type="ECO:0000313" key="8">
    <source>
        <dbReference type="EMBL" id="CED85144.1"/>
    </source>
</evidence>
<dbReference type="Gene3D" id="4.10.240.10">
    <property type="entry name" value="Zn(2)-C6 fungal-type DNA-binding domain"/>
    <property type="match status" value="1"/>
</dbReference>
<reference evidence="8" key="1">
    <citation type="submission" date="2014-08" db="EMBL/GenBank/DDBJ databases">
        <authorList>
            <person name="Sharma Rahul"/>
            <person name="Thines Marco"/>
        </authorList>
    </citation>
    <scope>NUCLEOTIDE SEQUENCE</scope>
</reference>
<dbReference type="GO" id="GO:0008270">
    <property type="term" value="F:zinc ion binding"/>
    <property type="evidence" value="ECO:0007669"/>
    <property type="project" value="InterPro"/>
</dbReference>
<dbReference type="PANTHER" id="PTHR47338">
    <property type="entry name" value="ZN(II)2CYS6 TRANSCRIPTION FACTOR (EUROFUNG)-RELATED"/>
    <property type="match status" value="1"/>
</dbReference>
<evidence type="ECO:0000256" key="1">
    <source>
        <dbReference type="ARBA" id="ARBA00004123"/>
    </source>
</evidence>
<dbReference type="SUPFAM" id="SSF57701">
    <property type="entry name" value="Zn2/Cys6 DNA-binding domain"/>
    <property type="match status" value="1"/>
</dbReference>
<dbReference type="InterPro" id="IPR036864">
    <property type="entry name" value="Zn2-C6_fun-type_DNA-bd_sf"/>
</dbReference>
<dbReference type="PANTHER" id="PTHR47338:SF29">
    <property type="entry name" value="ZN(2)-C6 FUNGAL-TYPE DOMAIN-CONTAINING PROTEIN"/>
    <property type="match status" value="1"/>
</dbReference>
<feature type="compositionally biased region" description="Low complexity" evidence="6">
    <location>
        <begin position="151"/>
        <end position="165"/>
    </location>
</feature>
<evidence type="ECO:0000256" key="2">
    <source>
        <dbReference type="ARBA" id="ARBA00022723"/>
    </source>
</evidence>
<dbReference type="CDD" id="cd00067">
    <property type="entry name" value="GAL4"/>
    <property type="match status" value="1"/>
</dbReference>
<dbReference type="GO" id="GO:0005634">
    <property type="term" value="C:nucleus"/>
    <property type="evidence" value="ECO:0007669"/>
    <property type="project" value="UniProtKB-SubCell"/>
</dbReference>
<dbReference type="GO" id="GO:0000981">
    <property type="term" value="F:DNA-binding transcription factor activity, RNA polymerase II-specific"/>
    <property type="evidence" value="ECO:0007669"/>
    <property type="project" value="InterPro"/>
</dbReference>
<evidence type="ECO:0000256" key="5">
    <source>
        <dbReference type="ARBA" id="ARBA00023242"/>
    </source>
</evidence>
<keyword evidence="8" id="KW-0238">DNA-binding</keyword>
<feature type="compositionally biased region" description="Basic and acidic residues" evidence="6">
    <location>
        <begin position="172"/>
        <end position="186"/>
    </location>
</feature>
<dbReference type="EMBL" id="LN483332">
    <property type="protein sequence ID" value="CED85144.1"/>
    <property type="molecule type" value="Genomic_DNA"/>
</dbReference>
<dbReference type="Pfam" id="PF00172">
    <property type="entry name" value="Zn_clus"/>
    <property type="match status" value="1"/>
</dbReference>
<feature type="domain" description="Zn(2)-C6 fungal-type" evidence="7">
    <location>
        <begin position="72"/>
        <end position="122"/>
    </location>
</feature>
<keyword evidence="4" id="KW-0804">Transcription</keyword>
<dbReference type="GO" id="GO:0003677">
    <property type="term" value="F:DNA binding"/>
    <property type="evidence" value="ECO:0007669"/>
    <property type="project" value="UniProtKB-KW"/>
</dbReference>
<dbReference type="AlphaFoldDB" id="A0A0F7SWH6"/>
<feature type="region of interest" description="Disordered" evidence="6">
    <location>
        <begin position="130"/>
        <end position="186"/>
    </location>
</feature>
<evidence type="ECO:0000256" key="4">
    <source>
        <dbReference type="ARBA" id="ARBA00023163"/>
    </source>
</evidence>
<name>A0A0F7SWH6_PHARH</name>
<organism evidence="8">
    <name type="scientific">Phaffia rhodozyma</name>
    <name type="common">Yeast</name>
    <name type="synonym">Xanthophyllomyces dendrorhous</name>
    <dbReference type="NCBI Taxonomy" id="264483"/>
    <lineage>
        <taxon>Eukaryota</taxon>
        <taxon>Fungi</taxon>
        <taxon>Dikarya</taxon>
        <taxon>Basidiomycota</taxon>
        <taxon>Agaricomycotina</taxon>
        <taxon>Tremellomycetes</taxon>
        <taxon>Cystofilobasidiales</taxon>
        <taxon>Mrakiaceae</taxon>
        <taxon>Phaffia</taxon>
    </lineage>
</organism>
<protein>
    <submittedName>
        <fullName evidence="8">Zn(2)-C6 fungal-type DNA-binding domain</fullName>
    </submittedName>
</protein>